<name>A0ABQ3SKZ5_9ACTN</name>
<evidence type="ECO:0000313" key="3">
    <source>
        <dbReference type="Proteomes" id="UP000613974"/>
    </source>
</evidence>
<keyword evidence="1" id="KW-0812">Transmembrane</keyword>
<comment type="caution">
    <text evidence="2">The sequence shown here is derived from an EMBL/GenBank/DDBJ whole genome shotgun (WGS) entry which is preliminary data.</text>
</comment>
<dbReference type="EMBL" id="BNEC01000003">
    <property type="protein sequence ID" value="GHI68642.1"/>
    <property type="molecule type" value="Genomic_DNA"/>
</dbReference>
<evidence type="ECO:0000256" key="1">
    <source>
        <dbReference type="SAM" id="Phobius"/>
    </source>
</evidence>
<organism evidence="2 3">
    <name type="scientific">Streptomyces nojiriensis</name>
    <dbReference type="NCBI Taxonomy" id="66374"/>
    <lineage>
        <taxon>Bacteria</taxon>
        <taxon>Bacillati</taxon>
        <taxon>Actinomycetota</taxon>
        <taxon>Actinomycetes</taxon>
        <taxon>Kitasatosporales</taxon>
        <taxon>Streptomycetaceae</taxon>
        <taxon>Streptomyces</taxon>
    </lineage>
</organism>
<sequence>MSASAVTPDLLTSSVLAKSGRTVDKRFLSVILLFRAVTLSLPTGGLGALPKGYWRRGIAKPLVRTPCGPHAVGPSPTCGRSEFLDP</sequence>
<reference evidence="3" key="1">
    <citation type="submission" date="2023-07" db="EMBL/GenBank/DDBJ databases">
        <title>Whole genome shotgun sequence of Streptomyces nojiriensis NBRC 13794.</title>
        <authorList>
            <person name="Komaki H."/>
            <person name="Tamura T."/>
        </authorList>
    </citation>
    <scope>NUCLEOTIDE SEQUENCE [LARGE SCALE GENOMIC DNA]</scope>
    <source>
        <strain evidence="3">NBRC 13794</strain>
    </source>
</reference>
<feature type="transmembrane region" description="Helical" evidence="1">
    <location>
        <begin position="27"/>
        <end position="49"/>
    </location>
</feature>
<keyword evidence="3" id="KW-1185">Reference proteome</keyword>
<proteinExistence type="predicted"/>
<accession>A0ABQ3SKZ5</accession>
<evidence type="ECO:0000313" key="2">
    <source>
        <dbReference type="EMBL" id="GHI68642.1"/>
    </source>
</evidence>
<keyword evidence="1" id="KW-0472">Membrane</keyword>
<protein>
    <submittedName>
        <fullName evidence="2">Uncharacterized protein</fullName>
    </submittedName>
</protein>
<gene>
    <name evidence="2" type="ORF">Snoj_25600</name>
</gene>
<dbReference type="Proteomes" id="UP000613974">
    <property type="component" value="Unassembled WGS sequence"/>
</dbReference>
<keyword evidence="1" id="KW-1133">Transmembrane helix</keyword>